<name>A0A392VBX2_9FABA</name>
<reference evidence="2 3" key="1">
    <citation type="journal article" date="2018" name="Front. Plant Sci.">
        <title>Red Clover (Trifolium pratense) and Zigzag Clover (T. medium) - A Picture of Genomic Similarities and Differences.</title>
        <authorList>
            <person name="Dluhosova J."/>
            <person name="Istvanek J."/>
            <person name="Nedelnik J."/>
            <person name="Repkova J."/>
        </authorList>
    </citation>
    <scope>NUCLEOTIDE SEQUENCE [LARGE SCALE GENOMIC DNA]</scope>
    <source>
        <strain evidence="3">cv. 10/8</strain>
        <tissue evidence="2">Leaf</tissue>
    </source>
</reference>
<evidence type="ECO:0000313" key="3">
    <source>
        <dbReference type="Proteomes" id="UP000265520"/>
    </source>
</evidence>
<dbReference type="Proteomes" id="UP000265520">
    <property type="component" value="Unassembled WGS sequence"/>
</dbReference>
<feature type="region of interest" description="Disordered" evidence="1">
    <location>
        <begin position="1"/>
        <end position="20"/>
    </location>
</feature>
<evidence type="ECO:0000313" key="2">
    <source>
        <dbReference type="EMBL" id="MCI85814.1"/>
    </source>
</evidence>
<feature type="region of interest" description="Disordered" evidence="1">
    <location>
        <begin position="47"/>
        <end position="69"/>
    </location>
</feature>
<evidence type="ECO:0000256" key="1">
    <source>
        <dbReference type="SAM" id="MobiDB-lite"/>
    </source>
</evidence>
<feature type="non-terminal residue" evidence="2">
    <location>
        <position position="69"/>
    </location>
</feature>
<dbReference type="AlphaFoldDB" id="A0A392VBX2"/>
<accession>A0A392VBX2</accession>
<keyword evidence="3" id="KW-1185">Reference proteome</keyword>
<organism evidence="2 3">
    <name type="scientific">Trifolium medium</name>
    <dbReference type="NCBI Taxonomy" id="97028"/>
    <lineage>
        <taxon>Eukaryota</taxon>
        <taxon>Viridiplantae</taxon>
        <taxon>Streptophyta</taxon>
        <taxon>Embryophyta</taxon>
        <taxon>Tracheophyta</taxon>
        <taxon>Spermatophyta</taxon>
        <taxon>Magnoliopsida</taxon>
        <taxon>eudicotyledons</taxon>
        <taxon>Gunneridae</taxon>
        <taxon>Pentapetalae</taxon>
        <taxon>rosids</taxon>
        <taxon>fabids</taxon>
        <taxon>Fabales</taxon>
        <taxon>Fabaceae</taxon>
        <taxon>Papilionoideae</taxon>
        <taxon>50 kb inversion clade</taxon>
        <taxon>NPAAA clade</taxon>
        <taxon>Hologalegina</taxon>
        <taxon>IRL clade</taxon>
        <taxon>Trifolieae</taxon>
        <taxon>Trifolium</taxon>
    </lineage>
</organism>
<sequence>MEETLPPPPLPPDFSPASLKRSVTLPPVALQHRKSARGGGIAIVEENDGGAKTEEDKGLGLVHAPPSPP</sequence>
<comment type="caution">
    <text evidence="2">The sequence shown here is derived from an EMBL/GenBank/DDBJ whole genome shotgun (WGS) entry which is preliminary data.</text>
</comment>
<feature type="compositionally biased region" description="Basic and acidic residues" evidence="1">
    <location>
        <begin position="49"/>
        <end position="58"/>
    </location>
</feature>
<feature type="compositionally biased region" description="Pro residues" evidence="1">
    <location>
        <begin position="1"/>
        <end position="14"/>
    </location>
</feature>
<protein>
    <submittedName>
        <fullName evidence="2">Uncharacterized protein</fullName>
    </submittedName>
</protein>
<dbReference type="EMBL" id="LXQA011124368">
    <property type="protein sequence ID" value="MCI85814.1"/>
    <property type="molecule type" value="Genomic_DNA"/>
</dbReference>
<proteinExistence type="predicted"/>